<dbReference type="SUPFAM" id="SSF51905">
    <property type="entry name" value="FAD/NAD(P)-binding domain"/>
    <property type="match status" value="2"/>
</dbReference>
<dbReference type="InterPro" id="IPR052541">
    <property type="entry name" value="SQRD"/>
</dbReference>
<dbReference type="InterPro" id="IPR016156">
    <property type="entry name" value="FAD/NAD-linked_Rdtase_dimer_sf"/>
</dbReference>
<dbReference type="Pfam" id="PF07992">
    <property type="entry name" value="Pyr_redox_2"/>
    <property type="match status" value="1"/>
</dbReference>
<keyword evidence="2" id="KW-0274">FAD</keyword>
<keyword evidence="8" id="KW-1185">Reference proteome</keyword>
<gene>
    <name evidence="7" type="ORF">F2Q65_06605</name>
</gene>
<dbReference type="EMBL" id="VWXX01000006">
    <property type="protein sequence ID" value="KAA6186030.1"/>
    <property type="molecule type" value="Genomic_DNA"/>
</dbReference>
<dbReference type="InterPro" id="IPR037092">
    <property type="entry name" value="FlavoCytC_S_DH_flav-bd_sf"/>
</dbReference>
<keyword evidence="1" id="KW-0285">Flavoprotein</keyword>
<evidence type="ECO:0000259" key="4">
    <source>
        <dbReference type="Pfam" id="PF07992"/>
    </source>
</evidence>
<name>A0A5M8FPW5_9GAMM</name>
<evidence type="ECO:0000259" key="5">
    <source>
        <dbReference type="Pfam" id="PF09242"/>
    </source>
</evidence>
<dbReference type="RefSeq" id="WP_150091654.1">
    <property type="nucleotide sequence ID" value="NZ_JBFUOH010000134.1"/>
</dbReference>
<dbReference type="InterPro" id="IPR006311">
    <property type="entry name" value="TAT_signal"/>
</dbReference>
<evidence type="ECO:0000313" key="8">
    <source>
        <dbReference type="Proteomes" id="UP000322981"/>
    </source>
</evidence>
<dbReference type="AlphaFoldDB" id="A0A5M8FPW5"/>
<dbReference type="InterPro" id="IPR049386">
    <property type="entry name" value="FCSD_central"/>
</dbReference>
<dbReference type="InterPro" id="IPR015323">
    <property type="entry name" value="FlavoCytC_S_DH_flav-bd"/>
</dbReference>
<dbReference type="PROSITE" id="PS51318">
    <property type="entry name" value="TAT"/>
    <property type="match status" value="1"/>
</dbReference>
<evidence type="ECO:0000313" key="7">
    <source>
        <dbReference type="EMBL" id="KAA6186030.1"/>
    </source>
</evidence>
<evidence type="ECO:0000259" key="6">
    <source>
        <dbReference type="Pfam" id="PF21706"/>
    </source>
</evidence>
<dbReference type="Gene3D" id="3.90.760.10">
    <property type="entry name" value="Flavocytochrome c sulphide dehydrogenase, flavin-binding domain"/>
    <property type="match status" value="1"/>
</dbReference>
<dbReference type="SUPFAM" id="SSF55424">
    <property type="entry name" value="FAD/NAD-linked reductases, dimerisation (C-terminal) domain"/>
    <property type="match status" value="1"/>
</dbReference>
<dbReference type="Pfam" id="PF21706">
    <property type="entry name" value="FCSD_central"/>
    <property type="match status" value="1"/>
</dbReference>
<reference evidence="7 8" key="1">
    <citation type="submission" date="2019-09" db="EMBL/GenBank/DDBJ databases">
        <title>Whole-genome sequence of the purple sulfur bacterium Thiohalocapsa marina DSM 19078.</title>
        <authorList>
            <person name="Kyndt J.A."/>
            <person name="Meyer T.E."/>
        </authorList>
    </citation>
    <scope>NUCLEOTIDE SEQUENCE [LARGE SCALE GENOMIC DNA]</scope>
    <source>
        <strain evidence="7 8">DSM 19078</strain>
    </source>
</reference>
<feature type="domain" description="FAD/NAD(P)-binding" evidence="4">
    <location>
        <begin position="38"/>
        <end position="150"/>
    </location>
</feature>
<keyword evidence="3" id="KW-0732">Signal</keyword>
<accession>A0A5M8FPW5</accession>
<dbReference type="GO" id="GO:0050660">
    <property type="term" value="F:flavin adenine dinucleotide binding"/>
    <property type="evidence" value="ECO:0007669"/>
    <property type="project" value="InterPro"/>
</dbReference>
<feature type="domain" description="Flavocytochrome c sulphide dehydrogenase flavin-binding" evidence="5">
    <location>
        <begin position="383"/>
        <end position="452"/>
    </location>
</feature>
<proteinExistence type="predicted"/>
<dbReference type="InterPro" id="IPR036188">
    <property type="entry name" value="FAD/NAD-bd_sf"/>
</dbReference>
<evidence type="ECO:0000256" key="1">
    <source>
        <dbReference type="ARBA" id="ARBA00022630"/>
    </source>
</evidence>
<sequence>MNLTNPERRRFLAASLGLASLAALPAWARPSASVGSAHIVVVGGGVGGCTAAKYLKLFDPGLRVTVVERNPVYLRPYGSSEVLNEHVTMQDLEVSYDTLKNNYGVEFVIDNVVGFDPQARVLRTAGGQSIGYDRLIVSPGIQLMYDSYEGLNAAVAHQSLPAAWIPGPQTALLARQLRGMRDGGTFVIGAPPNPYRCPPGPYERAALMVEWFGRHNPRAKVILLDPKDKFVTDETMLLGWNRLYKFNIPADYRERLESKVEVLEHSRPSMLSWVRGQDGGRILGVDVAGNRVETEAGMVEADVINIIPPMKAGMIAMDLGLADESGWCPVGRRDFASTLQPDVHVIGDACIADAMPKSGFAANTQAKTVARAIVEELAGRPSPEPIWENTCYALAGTDYGLFVADVFRLIDGRITRVNQAGRYLPLDASPMQIRLAARYQQSWLRTFTEDCFA</sequence>
<dbReference type="InterPro" id="IPR023753">
    <property type="entry name" value="FAD/NAD-binding_dom"/>
</dbReference>
<evidence type="ECO:0000256" key="3">
    <source>
        <dbReference type="SAM" id="SignalP"/>
    </source>
</evidence>
<organism evidence="7 8">
    <name type="scientific">Thiohalocapsa marina</name>
    <dbReference type="NCBI Taxonomy" id="424902"/>
    <lineage>
        <taxon>Bacteria</taxon>
        <taxon>Pseudomonadati</taxon>
        <taxon>Pseudomonadota</taxon>
        <taxon>Gammaproteobacteria</taxon>
        <taxon>Chromatiales</taxon>
        <taxon>Chromatiaceae</taxon>
        <taxon>Thiohalocapsa</taxon>
    </lineage>
</organism>
<dbReference type="Pfam" id="PF09242">
    <property type="entry name" value="FCSD-flav_bind"/>
    <property type="match status" value="1"/>
</dbReference>
<protein>
    <submittedName>
        <fullName evidence="7">Pyridine nucleotide-disulfide oxidoreductase</fullName>
    </submittedName>
</protein>
<dbReference type="Gene3D" id="3.50.50.60">
    <property type="entry name" value="FAD/NAD(P)-binding domain"/>
    <property type="match status" value="2"/>
</dbReference>
<dbReference type="GO" id="GO:0016491">
    <property type="term" value="F:oxidoreductase activity"/>
    <property type="evidence" value="ECO:0007669"/>
    <property type="project" value="InterPro"/>
</dbReference>
<feature type="domain" description="Sulfide dehydrogenase [flavocytochrome c] flavoprotein chain central" evidence="6">
    <location>
        <begin position="170"/>
        <end position="308"/>
    </location>
</feature>
<comment type="caution">
    <text evidence="7">The sequence shown here is derived from an EMBL/GenBank/DDBJ whole genome shotgun (WGS) entry which is preliminary data.</text>
</comment>
<dbReference type="OrthoDB" id="9802771at2"/>
<feature type="chain" id="PRO_5024270187" evidence="3">
    <location>
        <begin position="29"/>
        <end position="453"/>
    </location>
</feature>
<dbReference type="PANTHER" id="PTHR43755">
    <property type="match status" value="1"/>
</dbReference>
<dbReference type="PANTHER" id="PTHR43755:SF1">
    <property type="entry name" value="FAD-DEPENDENT PYRIDINE NUCLEOTIDE-DISULPHIDE OXIDOREDUCTASE"/>
    <property type="match status" value="1"/>
</dbReference>
<evidence type="ECO:0000256" key="2">
    <source>
        <dbReference type="ARBA" id="ARBA00022827"/>
    </source>
</evidence>
<dbReference type="Proteomes" id="UP000322981">
    <property type="component" value="Unassembled WGS sequence"/>
</dbReference>
<feature type="signal peptide" evidence="3">
    <location>
        <begin position="1"/>
        <end position="28"/>
    </location>
</feature>